<dbReference type="Proteomes" id="UP000827872">
    <property type="component" value="Linkage Group LG14"/>
</dbReference>
<reference evidence="1" key="1">
    <citation type="submission" date="2021-08" db="EMBL/GenBank/DDBJ databases">
        <title>The first chromosome-level gecko genome reveals the dynamic sex chromosomes of Neotropical dwarf geckos (Sphaerodactylidae: Sphaerodactylus).</title>
        <authorList>
            <person name="Pinto B.J."/>
            <person name="Keating S.E."/>
            <person name="Gamble T."/>
        </authorList>
    </citation>
    <scope>NUCLEOTIDE SEQUENCE</scope>
    <source>
        <strain evidence="1">TG3544</strain>
    </source>
</reference>
<name>A0ACB8E9J0_9SAUR</name>
<keyword evidence="2" id="KW-1185">Reference proteome</keyword>
<accession>A0ACB8E9J0</accession>
<dbReference type="EMBL" id="CM037627">
    <property type="protein sequence ID" value="KAH7989202.1"/>
    <property type="molecule type" value="Genomic_DNA"/>
</dbReference>
<gene>
    <name evidence="1" type="ORF">K3G42_004372</name>
</gene>
<evidence type="ECO:0000313" key="1">
    <source>
        <dbReference type="EMBL" id="KAH7989202.1"/>
    </source>
</evidence>
<organism evidence="1 2">
    <name type="scientific">Sphaerodactylus townsendi</name>
    <dbReference type="NCBI Taxonomy" id="933632"/>
    <lineage>
        <taxon>Eukaryota</taxon>
        <taxon>Metazoa</taxon>
        <taxon>Chordata</taxon>
        <taxon>Craniata</taxon>
        <taxon>Vertebrata</taxon>
        <taxon>Euteleostomi</taxon>
        <taxon>Lepidosauria</taxon>
        <taxon>Squamata</taxon>
        <taxon>Bifurcata</taxon>
        <taxon>Gekkota</taxon>
        <taxon>Sphaerodactylidae</taxon>
        <taxon>Sphaerodactylus</taxon>
    </lineage>
</organism>
<evidence type="ECO:0000313" key="2">
    <source>
        <dbReference type="Proteomes" id="UP000827872"/>
    </source>
</evidence>
<comment type="caution">
    <text evidence="1">The sequence shown here is derived from an EMBL/GenBank/DDBJ whole genome shotgun (WGS) entry which is preliminary data.</text>
</comment>
<protein>
    <submittedName>
        <fullName evidence="1">Uncharacterized protein</fullName>
    </submittedName>
</protein>
<proteinExistence type="predicted"/>
<sequence>MQLLLWMESMGGVLALATHLSSGEPFPATGAQRNLFFLASGGKWGKQDKKMFSSAPSHYEVYRGRHRFVLLCPSSSLLIQTITVAVQCHRWCSLAQQVVVFLPSNLSSLAIHELSMERRQCLDHGPGRFLYRTTHQVVLGEFDQGTPAEEVQVLKIAKVFKNPKFNIFTIRNDITLLKLETPARLTARVSPVCLPEATDDFPGGLSCVTTGWGLTHHTNKDTPEKLQQVALPLLTNEECKKYWGNRIADVMVCAGAAGASSCMGDSGGPLVCQKNGAWTLVGIVSWGSSSCATSSPGVYARVTELRAWIDEILANN</sequence>